<protein>
    <recommendedName>
        <fullName evidence="8">Multidrug efflux pump Tap</fullName>
    </recommendedName>
</protein>
<feature type="transmembrane region" description="Helical" evidence="11">
    <location>
        <begin position="426"/>
        <end position="446"/>
    </location>
</feature>
<accession>A0A8J3JJ21</accession>
<dbReference type="GO" id="GO:0005886">
    <property type="term" value="C:plasma membrane"/>
    <property type="evidence" value="ECO:0007669"/>
    <property type="project" value="UniProtKB-SubCell"/>
</dbReference>
<feature type="transmembrane region" description="Helical" evidence="11">
    <location>
        <begin position="196"/>
        <end position="214"/>
    </location>
</feature>
<dbReference type="EMBL" id="BONF01000015">
    <property type="protein sequence ID" value="GIF81623.1"/>
    <property type="molecule type" value="Genomic_DNA"/>
</dbReference>
<feature type="transmembrane region" description="Helical" evidence="11">
    <location>
        <begin position="311"/>
        <end position="330"/>
    </location>
</feature>
<evidence type="ECO:0000256" key="10">
    <source>
        <dbReference type="SAM" id="MobiDB-lite"/>
    </source>
</evidence>
<feature type="transmembrane region" description="Helical" evidence="11">
    <location>
        <begin position="98"/>
        <end position="118"/>
    </location>
</feature>
<reference evidence="13 14" key="1">
    <citation type="submission" date="2021-01" db="EMBL/GenBank/DDBJ databases">
        <title>Whole genome shotgun sequence of Catellatospora bangladeshensis NBRC 107357.</title>
        <authorList>
            <person name="Komaki H."/>
            <person name="Tamura T."/>
        </authorList>
    </citation>
    <scope>NUCLEOTIDE SEQUENCE [LARGE SCALE GENOMIC DNA]</scope>
    <source>
        <strain evidence="13 14">NBRC 107357</strain>
    </source>
</reference>
<dbReference type="SUPFAM" id="SSF103473">
    <property type="entry name" value="MFS general substrate transporter"/>
    <property type="match status" value="1"/>
</dbReference>
<keyword evidence="4 11" id="KW-0812">Transmembrane</keyword>
<dbReference type="Proteomes" id="UP000601223">
    <property type="component" value="Unassembled WGS sequence"/>
</dbReference>
<evidence type="ECO:0000256" key="5">
    <source>
        <dbReference type="ARBA" id="ARBA00022989"/>
    </source>
</evidence>
<feature type="coiled-coil region" evidence="9">
    <location>
        <begin position="527"/>
        <end position="554"/>
    </location>
</feature>
<feature type="region of interest" description="Disordered" evidence="10">
    <location>
        <begin position="1"/>
        <end position="57"/>
    </location>
</feature>
<keyword evidence="2" id="KW-0813">Transport</keyword>
<dbReference type="InterPro" id="IPR020846">
    <property type="entry name" value="MFS_dom"/>
</dbReference>
<comment type="caution">
    <text evidence="13">The sequence shown here is derived from an EMBL/GenBank/DDBJ whole genome shotgun (WGS) entry which is preliminary data.</text>
</comment>
<dbReference type="InterPro" id="IPR036259">
    <property type="entry name" value="MFS_trans_sf"/>
</dbReference>
<evidence type="ECO:0000313" key="13">
    <source>
        <dbReference type="EMBL" id="GIF81623.1"/>
    </source>
</evidence>
<comment type="subcellular location">
    <subcellularLocation>
        <location evidence="1">Cell inner membrane</location>
        <topology evidence="1">Multi-pass membrane protein</topology>
    </subcellularLocation>
</comment>
<feature type="compositionally biased region" description="Gly residues" evidence="10">
    <location>
        <begin position="26"/>
        <end position="36"/>
    </location>
</feature>
<evidence type="ECO:0000313" key="14">
    <source>
        <dbReference type="Proteomes" id="UP000601223"/>
    </source>
</evidence>
<evidence type="ECO:0000256" key="6">
    <source>
        <dbReference type="ARBA" id="ARBA00023136"/>
    </source>
</evidence>
<feature type="transmembrane region" description="Helical" evidence="11">
    <location>
        <begin position="398"/>
        <end position="420"/>
    </location>
</feature>
<dbReference type="GO" id="GO:0022857">
    <property type="term" value="F:transmembrane transporter activity"/>
    <property type="evidence" value="ECO:0007669"/>
    <property type="project" value="InterPro"/>
</dbReference>
<feature type="transmembrane region" description="Helical" evidence="11">
    <location>
        <begin position="337"/>
        <end position="358"/>
    </location>
</feature>
<keyword evidence="3" id="KW-1003">Cell membrane</keyword>
<feature type="transmembrane region" description="Helical" evidence="11">
    <location>
        <begin position="138"/>
        <end position="163"/>
    </location>
</feature>
<feature type="domain" description="Major facilitator superfamily (MFS) profile" evidence="12">
    <location>
        <begin position="272"/>
        <end position="573"/>
    </location>
</feature>
<evidence type="ECO:0000256" key="11">
    <source>
        <dbReference type="SAM" id="Phobius"/>
    </source>
</evidence>
<feature type="transmembrane region" description="Helical" evidence="11">
    <location>
        <begin position="220"/>
        <end position="239"/>
    </location>
</feature>
<proteinExistence type="inferred from homology"/>
<evidence type="ECO:0000259" key="12">
    <source>
        <dbReference type="PROSITE" id="PS50850"/>
    </source>
</evidence>
<dbReference type="InterPro" id="IPR011701">
    <property type="entry name" value="MFS"/>
</dbReference>
<evidence type="ECO:0000256" key="2">
    <source>
        <dbReference type="ARBA" id="ARBA00022448"/>
    </source>
</evidence>
<gene>
    <name evidence="13" type="ORF">Cba03nite_29720</name>
</gene>
<dbReference type="RefSeq" id="WP_239125740.1">
    <property type="nucleotide sequence ID" value="NZ_BONF01000015.1"/>
</dbReference>
<evidence type="ECO:0000256" key="4">
    <source>
        <dbReference type="ARBA" id="ARBA00022692"/>
    </source>
</evidence>
<feature type="transmembrane region" description="Helical" evidence="11">
    <location>
        <begin position="272"/>
        <end position="299"/>
    </location>
</feature>
<dbReference type="Pfam" id="PF07690">
    <property type="entry name" value="MFS_1"/>
    <property type="match status" value="1"/>
</dbReference>
<dbReference type="CDD" id="cd06173">
    <property type="entry name" value="MFS_MefA_like"/>
    <property type="match status" value="1"/>
</dbReference>
<comment type="similarity">
    <text evidence="7">Belongs to the major facilitator superfamily. Drug:H(+) antiporter-3 (DHA3) (TC 2.A.1.21) family.</text>
</comment>
<name>A0A8J3JJ21_9ACTN</name>
<evidence type="ECO:0000256" key="8">
    <source>
        <dbReference type="ARBA" id="ARBA00040914"/>
    </source>
</evidence>
<keyword evidence="6 11" id="KW-0472">Membrane</keyword>
<dbReference type="PROSITE" id="PS50850">
    <property type="entry name" value="MFS"/>
    <property type="match status" value="1"/>
</dbReference>
<sequence>MARRRPGRRVTSDGSAPHSGTPDGATSGGATSGGVASGSVTPGGEAAGGPPEGRSRRRGGLVAVLTAETVSQVGTKMTFVALPWLVLADTGSPTMMGLVAAAEMVPYVAAGVLGAPWIDRLGAWRTTVDTDLLSALALVGIVLGYRDLGCGALLVLVAVAGGLRGLSDRSRAVLLRPMIELAGADTTRVTAVYDGIGRLTTLIGAPVGGLLIAWTDPLTVMGVDAITFAVSGLLVAALVRLPGSLPASSPAPPESYLESLRGGFGYLRHDRLILGVLVMLFVSNLATQAHQVVFVPLWVSRQLGTPAGLGVVFGSFALGAVVGNLAFTAMAKRLPRYLTLTAGYLVGGAPRLLVLAFTDDLPTVVAVLFLSGVGLAAVNPIIGAVLYQRVPVAYQARVFGLAAAFAYAGLPVGSLLGGWLAQSAGLTAGLLVCGLLLLAATLSPVFGYRTWRELDHTTTAFALPEPVPPLTVTLAYADGTWRLAAARGRTGLGPPRDLDAADALRTVAGLDLPEAYAAAEHIVTGDRDQARAEAERLRAQLAAAEARLYALDSAATAPPAGPAGAQTAAAHPG</sequence>
<feature type="transmembrane region" description="Helical" evidence="11">
    <location>
        <begin position="364"/>
        <end position="386"/>
    </location>
</feature>
<keyword evidence="9" id="KW-0175">Coiled coil</keyword>
<evidence type="ECO:0000256" key="7">
    <source>
        <dbReference type="ARBA" id="ARBA00038075"/>
    </source>
</evidence>
<dbReference type="PANTHER" id="PTHR23513:SF9">
    <property type="entry name" value="ENTEROBACTIN EXPORTER ENTS"/>
    <property type="match status" value="1"/>
</dbReference>
<evidence type="ECO:0000256" key="1">
    <source>
        <dbReference type="ARBA" id="ARBA00004429"/>
    </source>
</evidence>
<evidence type="ECO:0000256" key="3">
    <source>
        <dbReference type="ARBA" id="ARBA00022475"/>
    </source>
</evidence>
<dbReference type="PANTHER" id="PTHR23513">
    <property type="entry name" value="INTEGRAL MEMBRANE EFFLUX PROTEIN-RELATED"/>
    <property type="match status" value="1"/>
</dbReference>
<keyword evidence="14" id="KW-1185">Reference proteome</keyword>
<keyword evidence="5 11" id="KW-1133">Transmembrane helix</keyword>
<evidence type="ECO:0000256" key="9">
    <source>
        <dbReference type="SAM" id="Coils"/>
    </source>
</evidence>
<dbReference type="Gene3D" id="1.20.1250.20">
    <property type="entry name" value="MFS general substrate transporter like domains"/>
    <property type="match status" value="1"/>
</dbReference>
<dbReference type="AlphaFoldDB" id="A0A8J3JJ21"/>
<organism evidence="13 14">
    <name type="scientific">Catellatospora bangladeshensis</name>
    <dbReference type="NCBI Taxonomy" id="310355"/>
    <lineage>
        <taxon>Bacteria</taxon>
        <taxon>Bacillati</taxon>
        <taxon>Actinomycetota</taxon>
        <taxon>Actinomycetes</taxon>
        <taxon>Micromonosporales</taxon>
        <taxon>Micromonosporaceae</taxon>
        <taxon>Catellatospora</taxon>
    </lineage>
</organism>